<gene>
    <name evidence="2" type="ORF">DSM104635_00219</name>
</gene>
<evidence type="ECO:0000256" key="1">
    <source>
        <dbReference type="SAM" id="MobiDB-lite"/>
    </source>
</evidence>
<protein>
    <submittedName>
        <fullName evidence="2">Uncharacterized protein</fullName>
    </submittedName>
</protein>
<dbReference type="KEGG" id="tsv:DSM104635_00219"/>
<proteinExistence type="predicted"/>
<feature type="compositionally biased region" description="Gly residues" evidence="1">
    <location>
        <begin position="41"/>
        <end position="53"/>
    </location>
</feature>
<keyword evidence="3" id="KW-1185">Reference proteome</keyword>
<name>A0A6I6MGJ3_9CAUL</name>
<feature type="compositionally biased region" description="Polar residues" evidence="1">
    <location>
        <begin position="69"/>
        <end position="82"/>
    </location>
</feature>
<accession>A0A6I6MGJ3</accession>
<evidence type="ECO:0000313" key="3">
    <source>
        <dbReference type="Proteomes" id="UP000431269"/>
    </source>
</evidence>
<sequence length="82" mass="8514">MVEPEDRREFLKTAGKFAIIVPPAMTFLLSTTLSSPAIAQSGGGGSCNSGNGNGPEFDENGNECDPGNSGDNNMDNTMENMG</sequence>
<evidence type="ECO:0000313" key="2">
    <source>
        <dbReference type="EMBL" id="QGZ93409.1"/>
    </source>
</evidence>
<reference evidence="3" key="1">
    <citation type="submission" date="2019-12" db="EMBL/GenBank/DDBJ databases">
        <title>Complete genome of Terracaulis silvestris 0127_4.</title>
        <authorList>
            <person name="Vieira S."/>
            <person name="Riedel T."/>
            <person name="Sproer C."/>
            <person name="Pascual J."/>
            <person name="Boedeker C."/>
            <person name="Overmann J."/>
        </authorList>
    </citation>
    <scope>NUCLEOTIDE SEQUENCE [LARGE SCALE GENOMIC DNA]</scope>
    <source>
        <strain evidence="3">0127_4</strain>
    </source>
</reference>
<dbReference type="EMBL" id="CP047045">
    <property type="protein sequence ID" value="QGZ93409.1"/>
    <property type="molecule type" value="Genomic_DNA"/>
</dbReference>
<organism evidence="2 3">
    <name type="scientific">Terricaulis silvestris</name>
    <dbReference type="NCBI Taxonomy" id="2686094"/>
    <lineage>
        <taxon>Bacteria</taxon>
        <taxon>Pseudomonadati</taxon>
        <taxon>Pseudomonadota</taxon>
        <taxon>Alphaproteobacteria</taxon>
        <taxon>Caulobacterales</taxon>
        <taxon>Caulobacteraceae</taxon>
        <taxon>Terricaulis</taxon>
    </lineage>
</organism>
<feature type="region of interest" description="Disordered" evidence="1">
    <location>
        <begin position="36"/>
        <end position="82"/>
    </location>
</feature>
<dbReference type="Proteomes" id="UP000431269">
    <property type="component" value="Chromosome"/>
</dbReference>
<dbReference type="AlphaFoldDB" id="A0A6I6MGJ3"/>
<dbReference type="RefSeq" id="WP_158764414.1">
    <property type="nucleotide sequence ID" value="NZ_CP047045.1"/>
</dbReference>